<protein>
    <submittedName>
        <fullName evidence="2">Uncharacterized protein</fullName>
    </submittedName>
</protein>
<dbReference type="RefSeq" id="WP_190849343.1">
    <property type="nucleotide sequence ID" value="NZ_AP023440.1"/>
</dbReference>
<sequence>MTSGTHLALTLTLTGGTAADARAVVHTLEPVFGSADALPGDTDATNATVYTASFGDGAPAGGGETPPAASGLSTSGLSTSVAVTLQGSPEAVRRADETLSAAFTVHEEGVAPGDQEQERELRLDP</sequence>
<feature type="region of interest" description="Disordered" evidence="1">
    <location>
        <begin position="51"/>
        <end position="76"/>
    </location>
</feature>
<feature type="compositionally biased region" description="Basic and acidic residues" evidence="1">
    <location>
        <begin position="116"/>
        <end position="125"/>
    </location>
</feature>
<keyword evidence="3" id="KW-1185">Reference proteome</keyword>
<dbReference type="Proteomes" id="UP000516444">
    <property type="component" value="Chromosome"/>
</dbReference>
<dbReference type="EMBL" id="AP023440">
    <property type="protein sequence ID" value="BCL25834.1"/>
    <property type="molecule type" value="Genomic_DNA"/>
</dbReference>
<organism evidence="2 3">
    <name type="scientific">Streptomyces aurantiacus</name>
    <dbReference type="NCBI Taxonomy" id="47760"/>
    <lineage>
        <taxon>Bacteria</taxon>
        <taxon>Bacillati</taxon>
        <taxon>Actinomycetota</taxon>
        <taxon>Actinomycetes</taxon>
        <taxon>Kitasatosporales</taxon>
        <taxon>Streptomycetaceae</taxon>
        <taxon>Streptomyces</taxon>
        <taxon>Streptomyces aurantiacus group</taxon>
    </lineage>
</organism>
<proteinExistence type="predicted"/>
<dbReference type="AlphaFoldDB" id="A0A7G1NVZ0"/>
<feature type="region of interest" description="Disordered" evidence="1">
    <location>
        <begin position="106"/>
        <end position="125"/>
    </location>
</feature>
<accession>A0A7G1NVZ0</accession>
<dbReference type="KEGG" id="sgm:GCM10017557_06930"/>
<name>A0A7G1NVZ0_9ACTN</name>
<evidence type="ECO:0000313" key="2">
    <source>
        <dbReference type="EMBL" id="BCL25834.1"/>
    </source>
</evidence>
<feature type="compositionally biased region" description="Low complexity" evidence="1">
    <location>
        <begin position="65"/>
        <end position="76"/>
    </location>
</feature>
<evidence type="ECO:0000313" key="3">
    <source>
        <dbReference type="Proteomes" id="UP000516444"/>
    </source>
</evidence>
<reference evidence="2 3" key="1">
    <citation type="journal article" date="2014" name="Int. J. Syst. Evol. Microbiol.">
        <title>Complete genome sequence of Corynebacterium casei LMG S-19264T (=DSM 44701T), isolated from a smear-ripened cheese.</title>
        <authorList>
            <consortium name="US DOE Joint Genome Institute (JGI-PGF)"/>
            <person name="Walter F."/>
            <person name="Albersmeier A."/>
            <person name="Kalinowski J."/>
            <person name="Ruckert C."/>
        </authorList>
    </citation>
    <scope>NUCLEOTIDE SEQUENCE [LARGE SCALE GENOMIC DNA]</scope>
    <source>
        <strain evidence="2 3">JCM 4677</strain>
    </source>
</reference>
<evidence type="ECO:0000256" key="1">
    <source>
        <dbReference type="SAM" id="MobiDB-lite"/>
    </source>
</evidence>
<gene>
    <name evidence="2" type="ORF">GCM10017557_06930</name>
</gene>